<evidence type="ECO:0000313" key="3">
    <source>
        <dbReference type="Proteomes" id="UP001604336"/>
    </source>
</evidence>
<dbReference type="Pfam" id="PF07250">
    <property type="entry name" value="Glyoxal_oxid_N"/>
    <property type="match status" value="1"/>
</dbReference>
<dbReference type="PANTHER" id="PTHR32208:SF62">
    <property type="entry name" value="OXIDASE, PUTATIVE, EXPRESSED-RELATED"/>
    <property type="match status" value="1"/>
</dbReference>
<gene>
    <name evidence="2" type="ORF">Adt_19644</name>
</gene>
<dbReference type="Proteomes" id="UP001604336">
    <property type="component" value="Unassembled WGS sequence"/>
</dbReference>
<protein>
    <submittedName>
        <fullName evidence="2">Glyoxal oxidase-related protein</fullName>
    </submittedName>
</protein>
<organism evidence="2 3">
    <name type="scientific">Abeliophyllum distichum</name>
    <dbReference type="NCBI Taxonomy" id="126358"/>
    <lineage>
        <taxon>Eukaryota</taxon>
        <taxon>Viridiplantae</taxon>
        <taxon>Streptophyta</taxon>
        <taxon>Embryophyta</taxon>
        <taxon>Tracheophyta</taxon>
        <taxon>Spermatophyta</taxon>
        <taxon>Magnoliopsida</taxon>
        <taxon>eudicotyledons</taxon>
        <taxon>Gunneridae</taxon>
        <taxon>Pentapetalae</taxon>
        <taxon>asterids</taxon>
        <taxon>lamiids</taxon>
        <taxon>Lamiales</taxon>
        <taxon>Oleaceae</taxon>
        <taxon>Forsythieae</taxon>
        <taxon>Abeliophyllum</taxon>
    </lineage>
</organism>
<reference evidence="3" key="1">
    <citation type="submission" date="2024-07" db="EMBL/GenBank/DDBJ databases">
        <title>Two chromosome-level genome assemblies of Korean endemic species Abeliophyllum distichum and Forsythia ovata (Oleaceae).</title>
        <authorList>
            <person name="Jang H."/>
        </authorList>
    </citation>
    <scope>NUCLEOTIDE SEQUENCE [LARGE SCALE GENOMIC DNA]</scope>
</reference>
<dbReference type="InterPro" id="IPR037293">
    <property type="entry name" value="Gal_Oxidase_central_sf"/>
</dbReference>
<sequence length="117" mass="13080">MLVVLLSCRRNILTDAAGGKWDLLLSNIGISAMHMQLLNNDKVVIFDRTDFGRSNISLPNGICRNDPNDVALKHDCTAHSVEYDVSANSIRPLMILTDTWCSSGAVHARRNFNPNWR</sequence>
<dbReference type="PANTHER" id="PTHR32208">
    <property type="entry name" value="SECRETED PROTEIN-RELATED"/>
    <property type="match status" value="1"/>
</dbReference>
<feature type="domain" description="Glyoxal oxidase N-terminal" evidence="1">
    <location>
        <begin position="33"/>
        <end position="108"/>
    </location>
</feature>
<evidence type="ECO:0000313" key="2">
    <source>
        <dbReference type="EMBL" id="KAL2504023.1"/>
    </source>
</evidence>
<dbReference type="AlphaFoldDB" id="A0ABD1SVH5"/>
<dbReference type="Gene3D" id="2.130.10.80">
    <property type="entry name" value="Galactose oxidase/kelch, beta-propeller"/>
    <property type="match status" value="1"/>
</dbReference>
<name>A0ABD1SVH5_9LAMI</name>
<dbReference type="InterPro" id="IPR009880">
    <property type="entry name" value="Glyoxal_oxidase_N"/>
</dbReference>
<evidence type="ECO:0000259" key="1">
    <source>
        <dbReference type="Pfam" id="PF07250"/>
    </source>
</evidence>
<accession>A0ABD1SVH5</accession>
<dbReference type="EMBL" id="JBFOLK010000006">
    <property type="protein sequence ID" value="KAL2504023.1"/>
    <property type="molecule type" value="Genomic_DNA"/>
</dbReference>
<keyword evidence="3" id="KW-1185">Reference proteome</keyword>
<proteinExistence type="predicted"/>
<comment type="caution">
    <text evidence="2">The sequence shown here is derived from an EMBL/GenBank/DDBJ whole genome shotgun (WGS) entry which is preliminary data.</text>
</comment>